<dbReference type="Pfam" id="PF04366">
    <property type="entry name" value="Ysc84"/>
    <property type="match status" value="1"/>
</dbReference>
<reference evidence="3" key="1">
    <citation type="submission" date="2021-07" db="EMBL/GenBank/DDBJ databases">
        <title>New genus and species of the family Alcaligenaceae.</title>
        <authorList>
            <person name="Hahn M.W."/>
        </authorList>
    </citation>
    <scope>NUCLEOTIDE SEQUENCE</scope>
    <source>
        <strain evidence="3">LF4-65</strain>
    </source>
</reference>
<accession>A0A953N8P6</accession>
<comment type="caution">
    <text evidence="3">The sequence shown here is derived from an EMBL/GenBank/DDBJ whole genome shotgun (WGS) entry which is preliminary data.</text>
</comment>
<proteinExistence type="predicted"/>
<gene>
    <name evidence="3" type="ORF">KZZ10_03535</name>
</gene>
<evidence type="ECO:0000256" key="1">
    <source>
        <dbReference type="SAM" id="SignalP"/>
    </source>
</evidence>
<evidence type="ECO:0000313" key="3">
    <source>
        <dbReference type="EMBL" id="MBZ1349707.1"/>
    </source>
</evidence>
<feature type="chain" id="PRO_5036784786" evidence="1">
    <location>
        <begin position="33"/>
        <end position="189"/>
    </location>
</feature>
<evidence type="ECO:0000259" key="2">
    <source>
        <dbReference type="Pfam" id="PF04366"/>
    </source>
</evidence>
<dbReference type="Proteomes" id="UP000739565">
    <property type="component" value="Unassembled WGS sequence"/>
</dbReference>
<feature type="domain" description="Ysc84 actin-binding" evidence="2">
    <location>
        <begin position="102"/>
        <end position="185"/>
    </location>
</feature>
<evidence type="ECO:0000313" key="4">
    <source>
        <dbReference type="Proteomes" id="UP000739565"/>
    </source>
</evidence>
<dbReference type="InterPro" id="IPR007461">
    <property type="entry name" value="Ysc84_actin-binding"/>
</dbReference>
<name>A0A953N8P6_9BURK</name>
<feature type="signal peptide" evidence="1">
    <location>
        <begin position="1"/>
        <end position="32"/>
    </location>
</feature>
<dbReference type="EMBL" id="JAHXRI010000006">
    <property type="protein sequence ID" value="MBZ1349707.1"/>
    <property type="molecule type" value="Genomic_DNA"/>
</dbReference>
<keyword evidence="4" id="KW-1185">Reference proteome</keyword>
<dbReference type="CDD" id="cd11524">
    <property type="entry name" value="SYLF"/>
    <property type="match status" value="1"/>
</dbReference>
<dbReference type="AlphaFoldDB" id="A0A953N8P6"/>
<protein>
    <submittedName>
        <fullName evidence="3">Lipid-binding SYLF domain-containing protein</fullName>
    </submittedName>
</protein>
<organism evidence="3 4">
    <name type="scientific">Zwartia hollandica</name>
    <dbReference type="NCBI Taxonomy" id="324606"/>
    <lineage>
        <taxon>Bacteria</taxon>
        <taxon>Pseudomonadati</taxon>
        <taxon>Pseudomonadota</taxon>
        <taxon>Betaproteobacteria</taxon>
        <taxon>Burkholderiales</taxon>
        <taxon>Alcaligenaceae</taxon>
        <taxon>Zwartia</taxon>
    </lineage>
</organism>
<keyword evidence="1" id="KW-0732">Signal</keyword>
<sequence>MFFALHRFQSLRYFLSIVMSALLVCAANTAYAESREALERDSKNALNNLLAQNQIAKDLNARAAAVLVFPSVKKAGLMVGAQYGEGVLWRDGKATAFYNTGGASFGFQAGVQEYGYAMFFMKDNALNSLNVTQGFEVGVGPSVVVIDQGMGVSHTTTTMQNDIYAFVFSQKGLMAGVGIQGNKITRINK</sequence>